<organism evidence="8 9">
    <name type="scientific">Actinoplanes derwentensis</name>
    <dbReference type="NCBI Taxonomy" id="113562"/>
    <lineage>
        <taxon>Bacteria</taxon>
        <taxon>Bacillati</taxon>
        <taxon>Actinomycetota</taxon>
        <taxon>Actinomycetes</taxon>
        <taxon>Micromonosporales</taxon>
        <taxon>Micromonosporaceae</taxon>
        <taxon>Actinoplanes</taxon>
    </lineage>
</organism>
<dbReference type="PANTHER" id="PTHR39289:SF1">
    <property type="entry name" value="L-ECTOINE SYNTHASE"/>
    <property type="match status" value="1"/>
</dbReference>
<dbReference type="RefSeq" id="WP_092541262.1">
    <property type="nucleotide sequence ID" value="NZ_BOMJ01000052.1"/>
</dbReference>
<comment type="similarity">
    <text evidence="2">Belongs to the ectoine synthase family.</text>
</comment>
<protein>
    <recommendedName>
        <fullName evidence="4">L-ectoine synthase</fullName>
        <ecNumber evidence="3">4.2.1.108</ecNumber>
    </recommendedName>
    <alternativeName>
        <fullName evidence="6">N-acetyldiaminobutyrate dehydratase</fullName>
    </alternativeName>
</protein>
<evidence type="ECO:0000256" key="1">
    <source>
        <dbReference type="ARBA" id="ARBA00005181"/>
    </source>
</evidence>
<comment type="catalytic activity">
    <reaction evidence="7">
        <text>(2S)-4-acetamido-2-aminobutanoate = L-ectoine + H2O</text>
        <dbReference type="Rhea" id="RHEA:17281"/>
        <dbReference type="ChEBI" id="CHEBI:15377"/>
        <dbReference type="ChEBI" id="CHEBI:58515"/>
        <dbReference type="ChEBI" id="CHEBI:58929"/>
        <dbReference type="EC" id="4.2.1.108"/>
    </reaction>
</comment>
<dbReference type="OrthoDB" id="4406415at2"/>
<proteinExistence type="inferred from homology"/>
<dbReference type="EMBL" id="LT629758">
    <property type="protein sequence ID" value="SDS32687.1"/>
    <property type="molecule type" value="Genomic_DNA"/>
</dbReference>
<evidence type="ECO:0000313" key="9">
    <source>
        <dbReference type="Proteomes" id="UP000198688"/>
    </source>
</evidence>
<dbReference type="STRING" id="113562.SAMN04489716_0538"/>
<dbReference type="Gene3D" id="2.60.120.10">
    <property type="entry name" value="Jelly Rolls"/>
    <property type="match status" value="1"/>
</dbReference>
<evidence type="ECO:0000256" key="6">
    <source>
        <dbReference type="ARBA" id="ARBA00033271"/>
    </source>
</evidence>
<evidence type="ECO:0000256" key="2">
    <source>
        <dbReference type="ARBA" id="ARBA00009637"/>
    </source>
</evidence>
<dbReference type="PANTHER" id="PTHR39289">
    <property type="match status" value="1"/>
</dbReference>
<keyword evidence="9" id="KW-1185">Reference proteome</keyword>
<sequence>MIIRHLENVKTVEWGNGVSRRFLVESDRIGYTITDTVVRAGTKSLLEYRNHLESCYCIEGSGEVVDMDGNSHPIVPGTLYSLNEHDAHYLVAGPHEDLRLVCVFTPALRGDEVHDLDGSSSSHY</sequence>
<evidence type="ECO:0000256" key="5">
    <source>
        <dbReference type="ARBA" id="ARBA00023239"/>
    </source>
</evidence>
<dbReference type="InterPro" id="IPR010462">
    <property type="entry name" value="Ectoine_synth"/>
</dbReference>
<dbReference type="GO" id="GO:0019491">
    <property type="term" value="P:ectoine biosynthetic process"/>
    <property type="evidence" value="ECO:0007669"/>
    <property type="project" value="UniProtKB-UniPathway"/>
</dbReference>
<keyword evidence="5" id="KW-0456">Lyase</keyword>
<dbReference type="CDD" id="cd06978">
    <property type="entry name" value="cupin_EctC"/>
    <property type="match status" value="1"/>
</dbReference>
<gene>
    <name evidence="8" type="ORF">SAMN04489716_0538</name>
</gene>
<dbReference type="InterPro" id="IPR011051">
    <property type="entry name" value="RmlC_Cupin_sf"/>
</dbReference>
<dbReference type="EC" id="4.2.1.108" evidence="3"/>
<dbReference type="Proteomes" id="UP000198688">
    <property type="component" value="Chromosome I"/>
</dbReference>
<name>A0A1H1RA88_9ACTN</name>
<dbReference type="GO" id="GO:0033990">
    <property type="term" value="F:ectoine synthase activity"/>
    <property type="evidence" value="ECO:0007669"/>
    <property type="project" value="UniProtKB-EC"/>
</dbReference>
<evidence type="ECO:0000256" key="7">
    <source>
        <dbReference type="ARBA" id="ARBA00048714"/>
    </source>
</evidence>
<accession>A0A1H1RA88</accession>
<dbReference type="SUPFAM" id="SSF51182">
    <property type="entry name" value="RmlC-like cupins"/>
    <property type="match status" value="1"/>
</dbReference>
<dbReference type="Pfam" id="PF06339">
    <property type="entry name" value="Ectoine_synth"/>
    <property type="match status" value="1"/>
</dbReference>
<dbReference type="InterPro" id="IPR014710">
    <property type="entry name" value="RmlC-like_jellyroll"/>
</dbReference>
<reference evidence="8 9" key="1">
    <citation type="submission" date="2016-10" db="EMBL/GenBank/DDBJ databases">
        <authorList>
            <person name="de Groot N.N."/>
        </authorList>
    </citation>
    <scope>NUCLEOTIDE SEQUENCE [LARGE SCALE GENOMIC DNA]</scope>
    <source>
        <strain evidence="8 9">DSM 43941</strain>
    </source>
</reference>
<comment type="pathway">
    <text evidence="1">Amine and polyamine biosynthesis; ectoine biosynthesis; L-ectoine from L-aspartate 4-semialdehyde: step 3/3.</text>
</comment>
<evidence type="ECO:0000313" key="8">
    <source>
        <dbReference type="EMBL" id="SDS32687.1"/>
    </source>
</evidence>
<dbReference type="UniPathway" id="UPA00067">
    <property type="reaction ID" value="UER00123"/>
</dbReference>
<evidence type="ECO:0000256" key="4">
    <source>
        <dbReference type="ARBA" id="ARBA00019707"/>
    </source>
</evidence>
<dbReference type="AlphaFoldDB" id="A0A1H1RA88"/>
<evidence type="ECO:0000256" key="3">
    <source>
        <dbReference type="ARBA" id="ARBA00013192"/>
    </source>
</evidence>
<dbReference type="NCBIfam" id="NF009806">
    <property type="entry name" value="PRK13290.1"/>
    <property type="match status" value="1"/>
</dbReference>